<dbReference type="RefSeq" id="WP_386431567.1">
    <property type="nucleotide sequence ID" value="NZ_JBHSBB010000014.1"/>
</dbReference>
<dbReference type="EMBL" id="JBHSBB010000014">
    <property type="protein sequence ID" value="MFC4034060.1"/>
    <property type="molecule type" value="Genomic_DNA"/>
</dbReference>
<comment type="caution">
    <text evidence="1">The sequence shown here is derived from an EMBL/GenBank/DDBJ whole genome shotgun (WGS) entry which is preliminary data.</text>
</comment>
<evidence type="ECO:0000313" key="1">
    <source>
        <dbReference type="EMBL" id="MFC4034060.1"/>
    </source>
</evidence>
<keyword evidence="2" id="KW-1185">Reference proteome</keyword>
<name>A0ABV8HTD2_9ACTN</name>
<accession>A0ABV8HTD2</accession>
<sequence length="94" mass="10258">MCTCADRRRSGDDFELAELPGHFGDLFSGPPRETPEQRTARLAVAREVLAELLEEGAADDIAMQDALYAIRLGGAELLRADWRTAGAVWAREAA</sequence>
<reference evidence="2" key="1">
    <citation type="journal article" date="2019" name="Int. J. Syst. Evol. Microbiol.">
        <title>The Global Catalogue of Microorganisms (GCM) 10K type strain sequencing project: providing services to taxonomists for standard genome sequencing and annotation.</title>
        <authorList>
            <consortium name="The Broad Institute Genomics Platform"/>
            <consortium name="The Broad Institute Genome Sequencing Center for Infectious Disease"/>
            <person name="Wu L."/>
            <person name="Ma J."/>
        </authorList>
    </citation>
    <scope>NUCLEOTIDE SEQUENCE [LARGE SCALE GENOMIC DNA]</scope>
    <source>
        <strain evidence="2">CGMCC 4.7237</strain>
    </source>
</reference>
<organism evidence="1 2">
    <name type="scientific">Streptomyces polygonati</name>
    <dbReference type="NCBI Taxonomy" id="1617087"/>
    <lineage>
        <taxon>Bacteria</taxon>
        <taxon>Bacillati</taxon>
        <taxon>Actinomycetota</taxon>
        <taxon>Actinomycetes</taxon>
        <taxon>Kitasatosporales</taxon>
        <taxon>Streptomycetaceae</taxon>
        <taxon>Streptomyces</taxon>
    </lineage>
</organism>
<dbReference type="Proteomes" id="UP001595765">
    <property type="component" value="Unassembled WGS sequence"/>
</dbReference>
<proteinExistence type="predicted"/>
<evidence type="ECO:0000313" key="2">
    <source>
        <dbReference type="Proteomes" id="UP001595765"/>
    </source>
</evidence>
<gene>
    <name evidence="1" type="ORF">ACFO3J_21650</name>
</gene>
<protein>
    <submittedName>
        <fullName evidence="1">Uncharacterized protein</fullName>
    </submittedName>
</protein>